<dbReference type="STRING" id="1123357.SAMN02745244_00692"/>
<dbReference type="GO" id="GO:0006166">
    <property type="term" value="P:purine ribonucleoside salvage"/>
    <property type="evidence" value="ECO:0007669"/>
    <property type="project" value="UniProtKB-UniRule"/>
</dbReference>
<evidence type="ECO:0000256" key="11">
    <source>
        <dbReference type="ARBA" id="ARBA00022726"/>
    </source>
</evidence>
<comment type="pathway">
    <text evidence="4 12">Purine metabolism; AMP biosynthesis via salvage pathway; AMP from adenine: step 1/1.</text>
</comment>
<reference evidence="14 15" key="1">
    <citation type="submission" date="2016-11" db="EMBL/GenBank/DDBJ databases">
        <authorList>
            <person name="Jaros S."/>
            <person name="Januszkiewicz K."/>
            <person name="Wedrychowicz H."/>
        </authorList>
    </citation>
    <scope>NUCLEOTIDE SEQUENCE [LARGE SCALE GENOMIC DNA]</scope>
    <source>
        <strain evidence="14 15">DSM 12906</strain>
    </source>
</reference>
<comment type="similarity">
    <text evidence="5 12">Belongs to the purine/pyrimidine phosphoribosyltransferase family.</text>
</comment>
<proteinExistence type="inferred from homology"/>
<comment type="catalytic activity">
    <reaction evidence="1 12">
        <text>AMP + diphosphate = 5-phospho-alpha-D-ribose 1-diphosphate + adenine</text>
        <dbReference type="Rhea" id="RHEA:16609"/>
        <dbReference type="ChEBI" id="CHEBI:16708"/>
        <dbReference type="ChEBI" id="CHEBI:33019"/>
        <dbReference type="ChEBI" id="CHEBI:58017"/>
        <dbReference type="ChEBI" id="CHEBI:456215"/>
        <dbReference type="EC" id="2.4.2.7"/>
    </reaction>
</comment>
<dbReference type="GO" id="GO:0003999">
    <property type="term" value="F:adenine phosphoribosyltransferase activity"/>
    <property type="evidence" value="ECO:0007669"/>
    <property type="project" value="UniProtKB-UniRule"/>
</dbReference>
<feature type="domain" description="Phosphoribosyltransferase" evidence="13">
    <location>
        <begin position="44"/>
        <end position="150"/>
    </location>
</feature>
<dbReference type="GO" id="GO:0002055">
    <property type="term" value="F:adenine binding"/>
    <property type="evidence" value="ECO:0007669"/>
    <property type="project" value="TreeGrafter"/>
</dbReference>
<name>A0A1M6CKF0_9ACTN</name>
<gene>
    <name evidence="12" type="primary">apt</name>
    <name evidence="14" type="ORF">SAMN02745244_00692</name>
</gene>
<dbReference type="InterPro" id="IPR005764">
    <property type="entry name" value="Ade_phspho_trans"/>
</dbReference>
<evidence type="ECO:0000256" key="8">
    <source>
        <dbReference type="ARBA" id="ARBA00022490"/>
    </source>
</evidence>
<dbReference type="NCBIfam" id="NF002636">
    <property type="entry name" value="PRK02304.1-5"/>
    <property type="match status" value="1"/>
</dbReference>
<dbReference type="NCBIfam" id="TIGR01090">
    <property type="entry name" value="apt"/>
    <property type="match status" value="1"/>
</dbReference>
<organism evidence="14 15">
    <name type="scientific">Tessaracoccus bendigoensis DSM 12906</name>
    <dbReference type="NCBI Taxonomy" id="1123357"/>
    <lineage>
        <taxon>Bacteria</taxon>
        <taxon>Bacillati</taxon>
        <taxon>Actinomycetota</taxon>
        <taxon>Actinomycetes</taxon>
        <taxon>Propionibacteriales</taxon>
        <taxon>Propionibacteriaceae</taxon>
        <taxon>Tessaracoccus</taxon>
    </lineage>
</organism>
<dbReference type="RefSeq" id="WP_073186159.1">
    <property type="nucleotide sequence ID" value="NZ_FQZG01000010.1"/>
</dbReference>
<keyword evidence="9 12" id="KW-0328">Glycosyltransferase</keyword>
<dbReference type="EC" id="2.4.2.7" evidence="7 12"/>
<evidence type="ECO:0000256" key="10">
    <source>
        <dbReference type="ARBA" id="ARBA00022679"/>
    </source>
</evidence>
<dbReference type="Gene3D" id="3.40.50.2020">
    <property type="match status" value="1"/>
</dbReference>
<dbReference type="GO" id="GO:0006168">
    <property type="term" value="P:adenine salvage"/>
    <property type="evidence" value="ECO:0007669"/>
    <property type="project" value="InterPro"/>
</dbReference>
<dbReference type="GO" id="GO:0044209">
    <property type="term" value="P:AMP salvage"/>
    <property type="evidence" value="ECO:0007669"/>
    <property type="project" value="UniProtKB-UniRule"/>
</dbReference>
<dbReference type="Pfam" id="PF00156">
    <property type="entry name" value="Pribosyltran"/>
    <property type="match status" value="1"/>
</dbReference>
<dbReference type="PANTHER" id="PTHR32315:SF3">
    <property type="entry name" value="ADENINE PHOSPHORIBOSYLTRANSFERASE"/>
    <property type="match status" value="1"/>
</dbReference>
<evidence type="ECO:0000259" key="13">
    <source>
        <dbReference type="Pfam" id="PF00156"/>
    </source>
</evidence>
<dbReference type="GO" id="GO:0005737">
    <property type="term" value="C:cytoplasm"/>
    <property type="evidence" value="ECO:0007669"/>
    <property type="project" value="UniProtKB-SubCell"/>
</dbReference>
<sequence>MNRDLIAKLIYDVPDFPKPGVVFKDITPLLGSPEGFRLTVDELVASAPEGIDVVVGMEARGFIFAAPVALALGAGFVPVRKPGKLPGEVLSHSFELEYGSETLTIHRDAIRPGARVLVVDDVLATGGTVGATAELLSAMGAELVHVSVVMELGFLGGRERLSAAGIDNCTALVTV</sequence>
<keyword evidence="11 12" id="KW-0660">Purine salvage</keyword>
<dbReference type="InterPro" id="IPR050054">
    <property type="entry name" value="UPRTase/APRTase"/>
</dbReference>
<evidence type="ECO:0000256" key="12">
    <source>
        <dbReference type="HAMAP-Rule" id="MF_00004"/>
    </source>
</evidence>
<evidence type="ECO:0000256" key="3">
    <source>
        <dbReference type="ARBA" id="ARBA00004496"/>
    </source>
</evidence>
<evidence type="ECO:0000313" key="14">
    <source>
        <dbReference type="EMBL" id="SHI61477.1"/>
    </source>
</evidence>
<evidence type="ECO:0000256" key="9">
    <source>
        <dbReference type="ARBA" id="ARBA00022676"/>
    </source>
</evidence>
<dbReference type="InterPro" id="IPR029057">
    <property type="entry name" value="PRTase-like"/>
</dbReference>
<evidence type="ECO:0000256" key="5">
    <source>
        <dbReference type="ARBA" id="ARBA00008391"/>
    </source>
</evidence>
<dbReference type="SUPFAM" id="SSF53271">
    <property type="entry name" value="PRTase-like"/>
    <property type="match status" value="1"/>
</dbReference>
<dbReference type="Proteomes" id="UP000184512">
    <property type="component" value="Unassembled WGS sequence"/>
</dbReference>
<protein>
    <recommendedName>
        <fullName evidence="7 12">Adenine phosphoribosyltransferase</fullName>
        <shortName evidence="12">APRT</shortName>
        <ecNumber evidence="7 12">2.4.2.7</ecNumber>
    </recommendedName>
</protein>
<evidence type="ECO:0000256" key="7">
    <source>
        <dbReference type="ARBA" id="ARBA00011893"/>
    </source>
</evidence>
<keyword evidence="8 12" id="KW-0963">Cytoplasm</keyword>
<dbReference type="AlphaFoldDB" id="A0A1M6CKF0"/>
<evidence type="ECO:0000256" key="1">
    <source>
        <dbReference type="ARBA" id="ARBA00000868"/>
    </source>
</evidence>
<dbReference type="UniPathway" id="UPA00588">
    <property type="reaction ID" value="UER00646"/>
</dbReference>
<dbReference type="PANTHER" id="PTHR32315">
    <property type="entry name" value="ADENINE PHOSPHORIBOSYLTRANSFERASE"/>
    <property type="match status" value="1"/>
</dbReference>
<comment type="subunit">
    <text evidence="6 12">Homodimer.</text>
</comment>
<dbReference type="InterPro" id="IPR000836">
    <property type="entry name" value="PRTase_dom"/>
</dbReference>
<evidence type="ECO:0000256" key="2">
    <source>
        <dbReference type="ARBA" id="ARBA00003968"/>
    </source>
</evidence>
<dbReference type="FunFam" id="3.40.50.2020:FF:000004">
    <property type="entry name" value="Adenine phosphoribosyltransferase"/>
    <property type="match status" value="1"/>
</dbReference>
<comment type="function">
    <text evidence="2 12">Catalyzes a salvage reaction resulting in the formation of AMP, that is energically less costly than de novo synthesis.</text>
</comment>
<dbReference type="EMBL" id="FQZG01000010">
    <property type="protein sequence ID" value="SHI61477.1"/>
    <property type="molecule type" value="Genomic_DNA"/>
</dbReference>
<dbReference type="HAMAP" id="MF_00004">
    <property type="entry name" value="Aden_phosphoribosyltr"/>
    <property type="match status" value="1"/>
</dbReference>
<dbReference type="GO" id="GO:0016208">
    <property type="term" value="F:AMP binding"/>
    <property type="evidence" value="ECO:0007669"/>
    <property type="project" value="TreeGrafter"/>
</dbReference>
<keyword evidence="10 12" id="KW-0808">Transferase</keyword>
<dbReference type="OrthoDB" id="9803963at2"/>
<dbReference type="NCBIfam" id="NF002634">
    <property type="entry name" value="PRK02304.1-3"/>
    <property type="match status" value="1"/>
</dbReference>
<accession>A0A1M6CKF0</accession>
<evidence type="ECO:0000256" key="4">
    <source>
        <dbReference type="ARBA" id="ARBA00004659"/>
    </source>
</evidence>
<evidence type="ECO:0000313" key="15">
    <source>
        <dbReference type="Proteomes" id="UP000184512"/>
    </source>
</evidence>
<dbReference type="CDD" id="cd06223">
    <property type="entry name" value="PRTases_typeI"/>
    <property type="match status" value="1"/>
</dbReference>
<comment type="subcellular location">
    <subcellularLocation>
        <location evidence="3 12">Cytoplasm</location>
    </subcellularLocation>
</comment>
<keyword evidence="15" id="KW-1185">Reference proteome</keyword>
<evidence type="ECO:0000256" key="6">
    <source>
        <dbReference type="ARBA" id="ARBA00011738"/>
    </source>
</evidence>